<evidence type="ECO:0000256" key="15">
    <source>
        <dbReference type="ARBA" id="ARBA00023136"/>
    </source>
</evidence>
<keyword evidence="13" id="KW-1278">Translocase</keyword>
<feature type="transmembrane region" description="Helical" evidence="18">
    <location>
        <begin position="762"/>
        <end position="785"/>
    </location>
</feature>
<dbReference type="InterPro" id="IPR006068">
    <property type="entry name" value="ATPase_P-typ_cation-transptr_C"/>
</dbReference>
<dbReference type="SUPFAM" id="SSF81653">
    <property type="entry name" value="Calcium ATPase, transduction domain A"/>
    <property type="match status" value="1"/>
</dbReference>
<dbReference type="InterPro" id="IPR008250">
    <property type="entry name" value="ATPase_P-typ_transduc_dom_A_sf"/>
</dbReference>
<keyword evidence="12" id="KW-0460">Magnesium</keyword>
<dbReference type="CDD" id="cd02077">
    <property type="entry name" value="P-type_ATPase_Mg"/>
    <property type="match status" value="1"/>
</dbReference>
<evidence type="ECO:0000256" key="16">
    <source>
        <dbReference type="ARBA" id="ARBA00029806"/>
    </source>
</evidence>
<evidence type="ECO:0000256" key="18">
    <source>
        <dbReference type="SAM" id="Phobius"/>
    </source>
</evidence>
<keyword evidence="15 18" id="KW-0472">Membrane</keyword>
<dbReference type="PANTHER" id="PTHR42861">
    <property type="entry name" value="CALCIUM-TRANSPORTING ATPASE"/>
    <property type="match status" value="1"/>
</dbReference>
<keyword evidence="6" id="KW-1003">Cell membrane</keyword>
<dbReference type="Pfam" id="PF00122">
    <property type="entry name" value="E1-E2_ATPase"/>
    <property type="match status" value="1"/>
</dbReference>
<dbReference type="AlphaFoldDB" id="A0A449BAK3"/>
<evidence type="ECO:0000313" key="21">
    <source>
        <dbReference type="Proteomes" id="UP000290876"/>
    </source>
</evidence>
<dbReference type="Pfam" id="PF00689">
    <property type="entry name" value="Cation_ATPase_C"/>
    <property type="match status" value="1"/>
</dbReference>
<organism evidence="20 21">
    <name type="scientific">Mycoplasmopsis columbinasalis</name>
    <dbReference type="NCBI Taxonomy" id="114880"/>
    <lineage>
        <taxon>Bacteria</taxon>
        <taxon>Bacillati</taxon>
        <taxon>Mycoplasmatota</taxon>
        <taxon>Mycoplasmoidales</taxon>
        <taxon>Metamycoplasmataceae</taxon>
        <taxon>Mycoplasmopsis</taxon>
    </lineage>
</organism>
<accession>A0A449BAK3</accession>
<feature type="transmembrane region" description="Helical" evidence="18">
    <location>
        <begin position="834"/>
        <end position="854"/>
    </location>
</feature>
<evidence type="ECO:0000256" key="17">
    <source>
        <dbReference type="ARBA" id="ARBA00047295"/>
    </source>
</evidence>
<feature type="transmembrane region" description="Helical" evidence="18">
    <location>
        <begin position="805"/>
        <end position="822"/>
    </location>
</feature>
<dbReference type="PROSITE" id="PS00154">
    <property type="entry name" value="ATPASE_E1_E2"/>
    <property type="match status" value="1"/>
</dbReference>
<dbReference type="GO" id="GO:0016887">
    <property type="term" value="F:ATP hydrolysis activity"/>
    <property type="evidence" value="ECO:0007669"/>
    <property type="project" value="InterPro"/>
</dbReference>
<feature type="transmembrane region" description="Helical" evidence="18">
    <location>
        <begin position="305"/>
        <end position="330"/>
    </location>
</feature>
<dbReference type="InterPro" id="IPR023298">
    <property type="entry name" value="ATPase_P-typ_TM_dom_sf"/>
</dbReference>
<dbReference type="Gene3D" id="2.70.150.10">
    <property type="entry name" value="Calcium-transporting ATPase, cytoplasmic transduction domain A"/>
    <property type="match status" value="1"/>
</dbReference>
<dbReference type="Gene3D" id="1.20.1110.10">
    <property type="entry name" value="Calcium-transporting ATPase, transmembrane domain"/>
    <property type="match status" value="1"/>
</dbReference>
<reference evidence="20 21" key="1">
    <citation type="submission" date="2019-01" db="EMBL/GenBank/DDBJ databases">
        <authorList>
            <consortium name="Pathogen Informatics"/>
        </authorList>
    </citation>
    <scope>NUCLEOTIDE SEQUENCE [LARGE SCALE GENOMIC DNA]</scope>
    <source>
        <strain evidence="20 21">NCTC10184</strain>
    </source>
</reference>
<protein>
    <recommendedName>
        <fullName evidence="5">Magnesium-transporting ATPase, P-type 1</fullName>
        <ecNumber evidence="4">7.2.2.14</ecNumber>
    </recommendedName>
    <alternativeName>
        <fullName evidence="16">Mg(2+) transport ATPase, P-type 1</fullName>
    </alternativeName>
</protein>
<dbReference type="SUPFAM" id="SSF81665">
    <property type="entry name" value="Calcium ATPase, transmembrane domain M"/>
    <property type="match status" value="1"/>
</dbReference>
<dbReference type="GO" id="GO:0015444">
    <property type="term" value="F:P-type magnesium transporter activity"/>
    <property type="evidence" value="ECO:0007669"/>
    <property type="project" value="UniProtKB-EC"/>
</dbReference>
<keyword evidence="7" id="KW-0997">Cell inner membrane</keyword>
<dbReference type="Pfam" id="PF00690">
    <property type="entry name" value="Cation_ATPase_N"/>
    <property type="match status" value="1"/>
</dbReference>
<gene>
    <name evidence="20" type="primary">mgtA</name>
    <name evidence="20" type="ORF">NCTC10184_00469</name>
</gene>
<evidence type="ECO:0000256" key="8">
    <source>
        <dbReference type="ARBA" id="ARBA00022553"/>
    </source>
</evidence>
<keyword evidence="10" id="KW-0547">Nucleotide-binding</keyword>
<evidence type="ECO:0000256" key="1">
    <source>
        <dbReference type="ARBA" id="ARBA00003954"/>
    </source>
</evidence>
<comment type="subcellular location">
    <subcellularLocation>
        <location evidence="2">Cell inner membrane</location>
        <topology evidence="2">Multi-pass membrane protein</topology>
    </subcellularLocation>
</comment>
<dbReference type="InterPro" id="IPR044492">
    <property type="entry name" value="P_typ_ATPase_HD_dom"/>
</dbReference>
<evidence type="ECO:0000256" key="5">
    <source>
        <dbReference type="ARBA" id="ARBA00013555"/>
    </source>
</evidence>
<dbReference type="InterPro" id="IPR059000">
    <property type="entry name" value="ATPase_P-type_domA"/>
</dbReference>
<feature type="transmembrane region" description="Helical" evidence="18">
    <location>
        <begin position="73"/>
        <end position="94"/>
    </location>
</feature>
<keyword evidence="8" id="KW-0597">Phosphoprotein</keyword>
<dbReference type="InterPro" id="IPR004014">
    <property type="entry name" value="ATPase_P-typ_cation-transptr_N"/>
</dbReference>
<name>A0A449BAK3_9BACT</name>
<dbReference type="KEGG" id="mcob:NCTC10184_00469"/>
<dbReference type="InterPro" id="IPR023214">
    <property type="entry name" value="HAD_sf"/>
</dbReference>
<dbReference type="NCBIfam" id="NF011702">
    <property type="entry name" value="PRK15122.1"/>
    <property type="match status" value="1"/>
</dbReference>
<dbReference type="GO" id="GO:0005524">
    <property type="term" value="F:ATP binding"/>
    <property type="evidence" value="ECO:0007669"/>
    <property type="project" value="UniProtKB-KW"/>
</dbReference>
<dbReference type="EMBL" id="LR215043">
    <property type="protein sequence ID" value="VEU78231.1"/>
    <property type="molecule type" value="Genomic_DNA"/>
</dbReference>
<feature type="domain" description="Cation-transporting P-type ATPase N-terminal" evidence="19">
    <location>
        <begin position="23"/>
        <end position="97"/>
    </location>
</feature>
<dbReference type="Gene3D" id="3.40.1110.10">
    <property type="entry name" value="Calcium-transporting ATPase, cytoplasmic domain N"/>
    <property type="match status" value="1"/>
</dbReference>
<evidence type="ECO:0000256" key="3">
    <source>
        <dbReference type="ARBA" id="ARBA00008746"/>
    </source>
</evidence>
<keyword evidence="14 18" id="KW-1133">Transmembrane helix</keyword>
<feature type="transmembrane region" description="Helical" evidence="18">
    <location>
        <begin position="274"/>
        <end position="293"/>
    </location>
</feature>
<dbReference type="InterPro" id="IPR036412">
    <property type="entry name" value="HAD-like_sf"/>
</dbReference>
<keyword evidence="11" id="KW-0067">ATP-binding</keyword>
<evidence type="ECO:0000256" key="7">
    <source>
        <dbReference type="ARBA" id="ARBA00022519"/>
    </source>
</evidence>
<dbReference type="RefSeq" id="WP_129623069.1">
    <property type="nucleotide sequence ID" value="NZ_LR215043.1"/>
</dbReference>
<dbReference type="Pfam" id="PF13246">
    <property type="entry name" value="Cation_ATPase"/>
    <property type="match status" value="1"/>
</dbReference>
<dbReference type="SFLD" id="SFLDS00003">
    <property type="entry name" value="Haloacid_Dehalogenase"/>
    <property type="match status" value="1"/>
</dbReference>
<dbReference type="InterPro" id="IPR006415">
    <property type="entry name" value="P-type_ATPase_IIIB"/>
</dbReference>
<keyword evidence="20" id="KW-0378">Hydrolase</keyword>
<dbReference type="PRINTS" id="PR01836">
    <property type="entry name" value="MGATPASE"/>
</dbReference>
<dbReference type="SMART" id="SM00831">
    <property type="entry name" value="Cation_ATPase_N"/>
    <property type="match status" value="1"/>
</dbReference>
<dbReference type="InterPro" id="IPR001757">
    <property type="entry name" value="P_typ_ATPase"/>
</dbReference>
<comment type="function">
    <text evidence="1">Mediates magnesium influx to the cytosol.</text>
</comment>
<evidence type="ECO:0000313" key="20">
    <source>
        <dbReference type="EMBL" id="VEU78231.1"/>
    </source>
</evidence>
<comment type="catalytic activity">
    <reaction evidence="17">
        <text>Mg(2+)(out) + ATP + H2O = Mg(2+)(in) + ADP + phosphate + H(+)</text>
        <dbReference type="Rhea" id="RHEA:10260"/>
        <dbReference type="ChEBI" id="CHEBI:15377"/>
        <dbReference type="ChEBI" id="CHEBI:15378"/>
        <dbReference type="ChEBI" id="CHEBI:18420"/>
        <dbReference type="ChEBI" id="CHEBI:30616"/>
        <dbReference type="ChEBI" id="CHEBI:43474"/>
        <dbReference type="ChEBI" id="CHEBI:456216"/>
        <dbReference type="EC" id="7.2.2.14"/>
    </reaction>
</comment>
<sequence>MAKKAVKTNKVATQNNTKALLMNLSNQSNDVIFGQFFSSNKGITTEEQIIHNRNTFGANKISKKSKNSMLKRIIYAFINPFAIILLVLALISLVTDIIIPLSQSQKPEPVTMCIILIMVLISGILNIVNDTRSAASAEKLVKMVQTTTRVERNGIFYEIPLEEVVVGDIIILAAGDIIPADVKILSAKDLFVSQSSLTGESDAIEKFAKNTKEAANVTDLTNLAFMGSNVISGSARAIALATGNNTYLGQIAQKVNEKAVKTDFEKGIKAVSWLLIRIMLVVVPLVFVITGLRGDFKNGKTWFEALLFAISVAVGLTPEMLPMIVTSTLAKGAMSMSKKQTIVKNLNSIQNFGAMDVFCTDKTGTLTMDQVVLERHLDVKGQEDVNVLKHAFLNSHYQTGLKNLLDLSIISRTEELSYLHNELHELEEQYQKVDEIPFDFQRKRMSVVVKNKITGTSELIAKGAVEEILHICSHIEYDGQIQELSQTHIDNVLKHVDNLNDQGMRVIAIAKKDAAYKNDNFGINDETQMILIGYLAFLDPPKESTASAIKNLHELGVNVKILTGDNARVTKSICSKVGIPADKVMLGKDLLTLDDEALRAVVNEYDIYAKLSPDQKARIITALRHNGHVVGYMGDGINDAPAMKVADVSISVDTAVDIAKETASIILLEKDLNVLATGIIEGRKTYTNMNKYIKMTISSNFGNIISILFASLLLGFTPMLAVQILFLNLIYDLSCSVIPWDKVDRKFITKPRKWNSKSVLKFMLWFGPISSIIDITTFLLLKFVFLPYLYPHASQAEFQTLFRTGWFVLSMWTQALVIHFIRTEKIPFFQSKPAPMLMIMTACVLTIVVVAPYVPGVNATLQLQALHPYFYLMLFGLVALYITLVMFVKKLFIKRYTDLL</sequence>
<feature type="transmembrane region" description="Helical" evidence="18">
    <location>
        <begin position="869"/>
        <end position="888"/>
    </location>
</feature>
<dbReference type="OrthoDB" id="9813266at2"/>
<dbReference type="Gene3D" id="3.40.50.1000">
    <property type="entry name" value="HAD superfamily/HAD-like"/>
    <property type="match status" value="1"/>
</dbReference>
<dbReference type="EC" id="7.2.2.14" evidence="4"/>
<evidence type="ECO:0000256" key="13">
    <source>
        <dbReference type="ARBA" id="ARBA00022967"/>
    </source>
</evidence>
<feature type="transmembrane region" description="Helical" evidence="18">
    <location>
        <begin position="720"/>
        <end position="741"/>
    </location>
</feature>
<dbReference type="InterPro" id="IPR023299">
    <property type="entry name" value="ATPase_P-typ_cyto_dom_N"/>
</dbReference>
<keyword evidence="21" id="KW-1185">Reference proteome</keyword>
<comment type="similarity">
    <text evidence="3">Belongs to the cation transport ATPase (P-type) (TC 3.A.3) family. Type IIIB subfamily.</text>
</comment>
<dbReference type="InterPro" id="IPR018303">
    <property type="entry name" value="ATPase_P-typ_P_site"/>
</dbReference>
<dbReference type="SFLD" id="SFLDG00002">
    <property type="entry name" value="C1.7:_P-type_atpase_like"/>
    <property type="match status" value="1"/>
</dbReference>
<evidence type="ECO:0000256" key="14">
    <source>
        <dbReference type="ARBA" id="ARBA00022989"/>
    </source>
</evidence>
<evidence type="ECO:0000256" key="2">
    <source>
        <dbReference type="ARBA" id="ARBA00004429"/>
    </source>
</evidence>
<feature type="transmembrane region" description="Helical" evidence="18">
    <location>
        <begin position="109"/>
        <end position="128"/>
    </location>
</feature>
<evidence type="ECO:0000256" key="11">
    <source>
        <dbReference type="ARBA" id="ARBA00022840"/>
    </source>
</evidence>
<evidence type="ECO:0000259" key="19">
    <source>
        <dbReference type="SMART" id="SM00831"/>
    </source>
</evidence>
<dbReference type="NCBIfam" id="TIGR01524">
    <property type="entry name" value="ATPase-IIIB_Mg"/>
    <property type="match status" value="1"/>
</dbReference>
<proteinExistence type="inferred from homology"/>
<dbReference type="SUPFAM" id="SSF56784">
    <property type="entry name" value="HAD-like"/>
    <property type="match status" value="1"/>
</dbReference>
<evidence type="ECO:0000256" key="9">
    <source>
        <dbReference type="ARBA" id="ARBA00022692"/>
    </source>
</evidence>
<feature type="transmembrane region" description="Helical" evidence="18">
    <location>
        <begin position="692"/>
        <end position="714"/>
    </location>
</feature>
<evidence type="ECO:0000256" key="12">
    <source>
        <dbReference type="ARBA" id="ARBA00022842"/>
    </source>
</evidence>
<dbReference type="NCBIfam" id="TIGR01494">
    <property type="entry name" value="ATPase_P-type"/>
    <property type="match status" value="2"/>
</dbReference>
<dbReference type="GO" id="GO:0005886">
    <property type="term" value="C:plasma membrane"/>
    <property type="evidence" value="ECO:0007669"/>
    <property type="project" value="UniProtKB-SubCell"/>
</dbReference>
<dbReference type="SFLD" id="SFLDF00027">
    <property type="entry name" value="p-type_atpase"/>
    <property type="match status" value="1"/>
</dbReference>
<evidence type="ECO:0000256" key="6">
    <source>
        <dbReference type="ARBA" id="ARBA00022475"/>
    </source>
</evidence>
<dbReference type="Proteomes" id="UP000290876">
    <property type="component" value="Chromosome"/>
</dbReference>
<evidence type="ECO:0000256" key="10">
    <source>
        <dbReference type="ARBA" id="ARBA00022741"/>
    </source>
</evidence>
<evidence type="ECO:0000256" key="4">
    <source>
        <dbReference type="ARBA" id="ARBA00012786"/>
    </source>
</evidence>
<keyword evidence="9 18" id="KW-0812">Transmembrane</keyword>